<protein>
    <recommendedName>
        <fullName evidence="6">Sulfurtransferase</fullName>
    </recommendedName>
</protein>
<dbReference type="GO" id="GO:0016784">
    <property type="term" value="F:3-mercaptopyruvate sulfurtransferase activity"/>
    <property type="evidence" value="ECO:0007669"/>
    <property type="project" value="UniProtKB-EC"/>
</dbReference>
<dbReference type="GO" id="GO:0005737">
    <property type="term" value="C:cytoplasm"/>
    <property type="evidence" value="ECO:0007669"/>
    <property type="project" value="UniProtKB-SubCell"/>
</dbReference>
<dbReference type="PROSITE" id="PS00380">
    <property type="entry name" value="RHODANESE_1"/>
    <property type="match status" value="1"/>
</dbReference>
<evidence type="ECO:0000256" key="6">
    <source>
        <dbReference type="RuleBase" id="RU000507"/>
    </source>
</evidence>
<evidence type="ECO:0000256" key="5">
    <source>
        <dbReference type="ARBA" id="ARBA00051793"/>
    </source>
</evidence>
<evidence type="ECO:0000313" key="8">
    <source>
        <dbReference type="EMBL" id="GLK72452.1"/>
    </source>
</evidence>
<dbReference type="InterPro" id="IPR001763">
    <property type="entry name" value="Rhodanese-like_dom"/>
</dbReference>
<dbReference type="Gene3D" id="3.40.250.10">
    <property type="entry name" value="Rhodanese-like domain"/>
    <property type="match status" value="2"/>
</dbReference>
<evidence type="ECO:0000259" key="7">
    <source>
        <dbReference type="PROSITE" id="PS50206"/>
    </source>
</evidence>
<feature type="domain" description="Rhodanese" evidence="7">
    <location>
        <begin position="33"/>
        <end position="150"/>
    </location>
</feature>
<keyword evidence="3 6" id="KW-0808">Transferase</keyword>
<dbReference type="CDD" id="cd01449">
    <property type="entry name" value="TST_Repeat_2"/>
    <property type="match status" value="1"/>
</dbReference>
<reference evidence="8" key="2">
    <citation type="submission" date="2023-01" db="EMBL/GenBank/DDBJ databases">
        <authorList>
            <person name="Sun Q."/>
            <person name="Evtushenko L."/>
        </authorList>
    </citation>
    <scope>NUCLEOTIDE SEQUENCE</scope>
    <source>
        <strain evidence="8">VKM B-2484</strain>
    </source>
</reference>
<dbReference type="CDD" id="cd01448">
    <property type="entry name" value="TST_Repeat_1"/>
    <property type="match status" value="1"/>
</dbReference>
<evidence type="ECO:0000313" key="9">
    <source>
        <dbReference type="Proteomes" id="UP001143370"/>
    </source>
</evidence>
<comment type="catalytic activity">
    <reaction evidence="5">
        <text>2-oxo-3-sulfanylpropanoate + [thioredoxin]-dithiol = [thioredoxin]-disulfide + hydrogen sulfide + pyruvate + H(+)</text>
        <dbReference type="Rhea" id="RHEA:21740"/>
        <dbReference type="Rhea" id="RHEA-COMP:10698"/>
        <dbReference type="Rhea" id="RHEA-COMP:10700"/>
        <dbReference type="ChEBI" id="CHEBI:15361"/>
        <dbReference type="ChEBI" id="CHEBI:15378"/>
        <dbReference type="ChEBI" id="CHEBI:29919"/>
        <dbReference type="ChEBI" id="CHEBI:29950"/>
        <dbReference type="ChEBI" id="CHEBI:50058"/>
        <dbReference type="ChEBI" id="CHEBI:57678"/>
        <dbReference type="EC" id="2.8.1.2"/>
    </reaction>
    <physiologicalReaction direction="left-to-right" evidence="5">
        <dbReference type="Rhea" id="RHEA:21741"/>
    </physiologicalReaction>
</comment>
<dbReference type="PROSITE" id="PS00683">
    <property type="entry name" value="RHODANESE_2"/>
    <property type="match status" value="1"/>
</dbReference>
<dbReference type="InterPro" id="IPR001307">
    <property type="entry name" value="Thiosulphate_STrfase_CS"/>
</dbReference>
<dbReference type="InterPro" id="IPR045078">
    <property type="entry name" value="TST/MPST-like"/>
</dbReference>
<dbReference type="SMART" id="SM00450">
    <property type="entry name" value="RHOD"/>
    <property type="match status" value="2"/>
</dbReference>
<dbReference type="FunFam" id="3.40.250.10:FF:000001">
    <property type="entry name" value="Sulfurtransferase"/>
    <property type="match status" value="1"/>
</dbReference>
<keyword evidence="2" id="KW-0963">Cytoplasm</keyword>
<accession>A0A9W6J812</accession>
<comment type="subcellular location">
    <subcellularLocation>
        <location evidence="1">Cytoplasm</location>
    </subcellularLocation>
</comment>
<keyword evidence="9" id="KW-1185">Reference proteome</keyword>
<reference evidence="8" key="1">
    <citation type="journal article" date="2014" name="Int. J. Syst. Evol. Microbiol.">
        <title>Complete genome sequence of Corynebacterium casei LMG S-19264T (=DSM 44701T), isolated from a smear-ripened cheese.</title>
        <authorList>
            <consortium name="US DOE Joint Genome Institute (JGI-PGF)"/>
            <person name="Walter F."/>
            <person name="Albersmeier A."/>
            <person name="Kalinowski J."/>
            <person name="Ruckert C."/>
        </authorList>
    </citation>
    <scope>NUCLEOTIDE SEQUENCE</scope>
    <source>
        <strain evidence="8">VKM B-2484</strain>
    </source>
</reference>
<dbReference type="SUPFAM" id="SSF52821">
    <property type="entry name" value="Rhodanese/Cell cycle control phosphatase"/>
    <property type="match status" value="2"/>
</dbReference>
<name>A0A9W6J812_9HYPH</name>
<evidence type="ECO:0000256" key="4">
    <source>
        <dbReference type="ARBA" id="ARBA00022737"/>
    </source>
</evidence>
<dbReference type="PANTHER" id="PTHR11364:SF27">
    <property type="entry name" value="SULFURTRANSFERASE"/>
    <property type="match status" value="1"/>
</dbReference>
<feature type="domain" description="Rhodanese" evidence="7">
    <location>
        <begin position="180"/>
        <end position="293"/>
    </location>
</feature>
<sequence length="297" mass="31980">MPESDFHESEFHESDSPDSNRFVSTEWLAAHLGAPNLVIVDGSWHMPATGRSGREEYLAAHIPGAVFFDIDALSDISSPLPHMLPSETLFRAAMESLGIGRQMKIVVYDTEGLFSAPRVWWTLRAFGAVDVAILDGGFPKWLAEGRPTESGEAPYLPARFDATLDRDWVASIDDVAARLADRRAQVLDARAVERFRGEAPEPRAGVRPGHIPGARNLPVSEVVKDGRLVDAGTIRRAVESAGIDLSKPVITSCGSGVTAAILWLALETIGSPPVALYDGSWTEWGSSDKPAATGPAD</sequence>
<evidence type="ECO:0000256" key="2">
    <source>
        <dbReference type="ARBA" id="ARBA00022490"/>
    </source>
</evidence>
<gene>
    <name evidence="8" type="ORF">GCM10017643_25680</name>
</gene>
<dbReference type="NCBIfam" id="NF008557">
    <property type="entry name" value="PRK11493.1"/>
    <property type="match status" value="1"/>
</dbReference>
<proteinExistence type="predicted"/>
<dbReference type="PANTHER" id="PTHR11364">
    <property type="entry name" value="THIOSULFATE SULFERTANSFERASE"/>
    <property type="match status" value="1"/>
</dbReference>
<comment type="caution">
    <text evidence="8">The sequence shown here is derived from an EMBL/GenBank/DDBJ whole genome shotgun (WGS) entry which is preliminary data.</text>
</comment>
<dbReference type="PROSITE" id="PS50206">
    <property type="entry name" value="RHODANESE_3"/>
    <property type="match status" value="2"/>
</dbReference>
<dbReference type="Pfam" id="PF00581">
    <property type="entry name" value="Rhodanese"/>
    <property type="match status" value="2"/>
</dbReference>
<dbReference type="EMBL" id="BSFJ01000015">
    <property type="protein sequence ID" value="GLK72452.1"/>
    <property type="molecule type" value="Genomic_DNA"/>
</dbReference>
<evidence type="ECO:0000256" key="3">
    <source>
        <dbReference type="ARBA" id="ARBA00022679"/>
    </source>
</evidence>
<evidence type="ECO:0000256" key="1">
    <source>
        <dbReference type="ARBA" id="ARBA00004496"/>
    </source>
</evidence>
<dbReference type="RefSeq" id="WP_213373295.1">
    <property type="nucleotide sequence ID" value="NZ_BSFJ01000015.1"/>
</dbReference>
<dbReference type="AlphaFoldDB" id="A0A9W6J812"/>
<dbReference type="Proteomes" id="UP001143370">
    <property type="component" value="Unassembled WGS sequence"/>
</dbReference>
<dbReference type="InterPro" id="IPR036873">
    <property type="entry name" value="Rhodanese-like_dom_sf"/>
</dbReference>
<dbReference type="FunFam" id="3.40.250.10:FF:000015">
    <property type="entry name" value="Sulfurtransferase"/>
    <property type="match status" value="1"/>
</dbReference>
<organism evidence="8 9">
    <name type="scientific">Ancylobacter dichloromethanicus</name>
    <dbReference type="NCBI Taxonomy" id="518825"/>
    <lineage>
        <taxon>Bacteria</taxon>
        <taxon>Pseudomonadati</taxon>
        <taxon>Pseudomonadota</taxon>
        <taxon>Alphaproteobacteria</taxon>
        <taxon>Hyphomicrobiales</taxon>
        <taxon>Xanthobacteraceae</taxon>
        <taxon>Ancylobacter</taxon>
    </lineage>
</organism>
<keyword evidence="4" id="KW-0677">Repeat</keyword>
<dbReference type="GO" id="GO:0004792">
    <property type="term" value="F:thiosulfate-cyanide sulfurtransferase activity"/>
    <property type="evidence" value="ECO:0007669"/>
    <property type="project" value="InterPro"/>
</dbReference>